<dbReference type="AlphaFoldDB" id="A0A7Z6UXM4"/>
<reference evidence="1 2" key="1">
    <citation type="submission" date="2018-08" db="EMBL/GenBank/DDBJ databases">
        <title>Recombination of ecologically and evolutionarily significant loci maintains genetic cohesion in the Pseudomonas syringae species complex.</title>
        <authorList>
            <person name="Dillon M."/>
            <person name="Thakur S."/>
            <person name="Almeida R.N.D."/>
            <person name="Weir B.S."/>
            <person name="Guttman D.S."/>
        </authorList>
    </citation>
    <scope>NUCLEOTIDE SEQUENCE [LARGE SCALE GENOMIC DNA]</scope>
    <source>
        <strain evidence="1 2">1449B</strain>
    </source>
</reference>
<evidence type="ECO:0008006" key="3">
    <source>
        <dbReference type="Google" id="ProtNLM"/>
    </source>
</evidence>
<dbReference type="Pfam" id="PF04237">
    <property type="entry name" value="YjbR"/>
    <property type="match status" value="1"/>
</dbReference>
<dbReference type="SUPFAM" id="SSF142906">
    <property type="entry name" value="YjbR-like"/>
    <property type="match status" value="1"/>
</dbReference>
<accession>A0A7Z6UXM4</accession>
<organism evidence="1 2">
    <name type="scientific">Pseudomonas savastanoi pv. phaseolicola</name>
    <name type="common">Pseudomonas syringae pv. phaseolicola</name>
    <dbReference type="NCBI Taxonomy" id="319"/>
    <lineage>
        <taxon>Bacteria</taxon>
        <taxon>Pseudomonadati</taxon>
        <taxon>Pseudomonadota</taxon>
        <taxon>Gammaproteobacteria</taxon>
        <taxon>Pseudomonadales</taxon>
        <taxon>Pseudomonadaceae</taxon>
        <taxon>Pseudomonas</taxon>
    </lineage>
</organism>
<dbReference type="InterPro" id="IPR038056">
    <property type="entry name" value="YjbR-like_sf"/>
</dbReference>
<gene>
    <name evidence="1" type="ORF">ALP21_04471</name>
</gene>
<sequence>MQRRAPCLKAATEDRAGSFGSQKCQHRAGKCLTRLDAGQVGRVQFDELRTLNPFDHETPVRRGCYSVLRATDHQHRQFDGRDLLTEIRIAHSRAIGCVALWRGTCQHTDDRVNRSGLGVREGRREPACDRGIAQRDHGRLAVTQNGFDTRIPDIRVADFGGRIAQHDLVQALRRIDCQPLADQPAHGQAAEKSLVDVQRIEQRQHIATVLLDAVTALSDQRFAMAARVVTQYLKVACERRHLVVPHVQISAQGIGQHQHGRARRTFEQVVQLTISELHGRHSKLRRKAKLHTNQCRSSIQSADRISVRLSNSLPCAVRTQGASMPKSPQKTLHKEDIARFCLDLPGAREDYKWGGIRVFSVAEKKMFAVMDLVGEDLAFKVHPELFLGYVDRPGIRPAPYLARAHWISVADLKTLSADEVRDLLTRSHQLVVGKLPKRQQIGLKL</sequence>
<name>A0A7Z6UXM4_PSESH</name>
<evidence type="ECO:0000313" key="2">
    <source>
        <dbReference type="Proteomes" id="UP000267078"/>
    </source>
</evidence>
<dbReference type="Proteomes" id="UP000267078">
    <property type="component" value="Unassembled WGS sequence"/>
</dbReference>
<dbReference type="InterPro" id="IPR058532">
    <property type="entry name" value="YjbR/MT2646/Rv2570-like"/>
</dbReference>
<dbReference type="EMBL" id="RBUI01000014">
    <property type="protein sequence ID" value="RMU92319.1"/>
    <property type="molecule type" value="Genomic_DNA"/>
</dbReference>
<dbReference type="PANTHER" id="PTHR35145:SF1">
    <property type="entry name" value="CYTOPLASMIC PROTEIN"/>
    <property type="match status" value="1"/>
</dbReference>
<dbReference type="InterPro" id="IPR007351">
    <property type="entry name" value="YjbR"/>
</dbReference>
<comment type="caution">
    <text evidence="1">The sequence shown here is derived from an EMBL/GenBank/DDBJ whole genome shotgun (WGS) entry which is preliminary data.</text>
</comment>
<proteinExistence type="predicted"/>
<dbReference type="Gene3D" id="3.90.1150.30">
    <property type="match status" value="1"/>
</dbReference>
<dbReference type="PANTHER" id="PTHR35145">
    <property type="entry name" value="CYTOPLASMIC PROTEIN-RELATED"/>
    <property type="match status" value="1"/>
</dbReference>
<evidence type="ECO:0000313" key="1">
    <source>
        <dbReference type="EMBL" id="RMU92319.1"/>
    </source>
</evidence>
<protein>
    <recommendedName>
        <fullName evidence="3">MmcQ/YjbR family DNA-binding protein</fullName>
    </recommendedName>
</protein>